<evidence type="ECO:0000313" key="8">
    <source>
        <dbReference type="Proteomes" id="UP000186804"/>
    </source>
</evidence>
<dbReference type="PANTHER" id="PTHR10869:SF246">
    <property type="entry name" value="TRANSMEMBRANE PROLYL 4-HYDROXYLASE"/>
    <property type="match status" value="1"/>
</dbReference>
<sequence>MVVDKELVHESLLTPEFVYHNNSQFETKNIQSSEIPELPTAYIWDNVLTEEECSALIEKLESSKSYSFWNPASQSKEFRDVDTIESNMNDFAEFLWKRIEPIFKYKILNIKEDDNFSEYDTIGEWEASTIYPKMLFGRYSEGGHFGPHTDGSVSLDINTRTFWTILIYLNTIPTEGGGATVLIDKRQKSLPFYKDKQDRDRSYPEFILSRVQPKCGRILTFSFTDMHEGEPISPGFYKYIIRTDVIFKRKDPILTSIHDQEAYKLWLEAQEIAEKGDPYKAVELFKRSFRLSPKLAELLKC</sequence>
<dbReference type="EMBL" id="LRBS01000060">
    <property type="protein sequence ID" value="OII76500.1"/>
    <property type="molecule type" value="Genomic_DNA"/>
</dbReference>
<dbReference type="Proteomes" id="UP000186804">
    <property type="component" value="Unassembled WGS sequence"/>
</dbReference>
<dbReference type="GeneID" id="92364332"/>
<dbReference type="GO" id="GO:0005783">
    <property type="term" value="C:endoplasmic reticulum"/>
    <property type="evidence" value="ECO:0007669"/>
    <property type="project" value="TreeGrafter"/>
</dbReference>
<dbReference type="RefSeq" id="XP_067068346.1">
    <property type="nucleotide sequence ID" value="XM_067210395.1"/>
</dbReference>
<dbReference type="SMART" id="SM00702">
    <property type="entry name" value="P4Hc"/>
    <property type="match status" value="1"/>
</dbReference>
<dbReference type="AlphaFoldDB" id="A0A1J4MU10"/>
<name>A0A1J4MU10_9CRYT</name>
<protein>
    <recommendedName>
        <fullName evidence="6">Fe2OG dioxygenase domain-containing protein</fullName>
    </recommendedName>
</protein>
<proteinExistence type="predicted"/>
<dbReference type="PROSITE" id="PS51471">
    <property type="entry name" value="FE2OG_OXY"/>
    <property type="match status" value="1"/>
</dbReference>
<evidence type="ECO:0000256" key="3">
    <source>
        <dbReference type="ARBA" id="ARBA00022964"/>
    </source>
</evidence>
<dbReference type="GO" id="GO:0005506">
    <property type="term" value="F:iron ion binding"/>
    <property type="evidence" value="ECO:0007669"/>
    <property type="project" value="InterPro"/>
</dbReference>
<dbReference type="InterPro" id="IPR045054">
    <property type="entry name" value="P4HA-like"/>
</dbReference>
<evidence type="ECO:0000313" key="7">
    <source>
        <dbReference type="EMBL" id="OII76500.1"/>
    </source>
</evidence>
<keyword evidence="8" id="KW-1185">Reference proteome</keyword>
<keyword evidence="4" id="KW-0560">Oxidoreductase</keyword>
<evidence type="ECO:0000256" key="4">
    <source>
        <dbReference type="ARBA" id="ARBA00023002"/>
    </source>
</evidence>
<dbReference type="GO" id="GO:0004656">
    <property type="term" value="F:procollagen-proline 4-dioxygenase activity"/>
    <property type="evidence" value="ECO:0007669"/>
    <property type="project" value="TreeGrafter"/>
</dbReference>
<evidence type="ECO:0000259" key="6">
    <source>
        <dbReference type="PROSITE" id="PS51471"/>
    </source>
</evidence>
<feature type="domain" description="Fe2OG dioxygenase" evidence="6">
    <location>
        <begin position="130"/>
        <end position="252"/>
    </location>
</feature>
<evidence type="ECO:0000256" key="2">
    <source>
        <dbReference type="ARBA" id="ARBA00022723"/>
    </source>
</evidence>
<dbReference type="Gene3D" id="2.60.120.620">
    <property type="entry name" value="q2cbj1_9rhob like domain"/>
    <property type="match status" value="1"/>
</dbReference>
<dbReference type="InterPro" id="IPR044862">
    <property type="entry name" value="Pro_4_hyd_alph_FE2OG_OXY"/>
</dbReference>
<evidence type="ECO:0000256" key="5">
    <source>
        <dbReference type="ARBA" id="ARBA00023004"/>
    </source>
</evidence>
<reference evidence="7 8" key="1">
    <citation type="submission" date="2016-10" db="EMBL/GenBank/DDBJ databases">
        <title>Reductive evolution of mitochondrial metabolism and differential evolution of invasion-related proteins in Cryptosporidium.</title>
        <authorList>
            <person name="Liu S."/>
            <person name="Roellig D.M."/>
            <person name="Guo Y."/>
            <person name="Li N."/>
            <person name="Frace M.A."/>
            <person name="Tang K."/>
            <person name="Zhang L."/>
            <person name="Feng Y."/>
            <person name="Xiao L."/>
        </authorList>
    </citation>
    <scope>NUCLEOTIDE SEQUENCE [LARGE SCALE GENOMIC DNA]</scope>
    <source>
        <strain evidence="7">30847</strain>
    </source>
</reference>
<dbReference type="InterPro" id="IPR006620">
    <property type="entry name" value="Pro_4_hyd_alph"/>
</dbReference>
<organism evidence="7 8">
    <name type="scientific">Cryptosporidium andersoni</name>
    <dbReference type="NCBI Taxonomy" id="117008"/>
    <lineage>
        <taxon>Eukaryota</taxon>
        <taxon>Sar</taxon>
        <taxon>Alveolata</taxon>
        <taxon>Apicomplexa</taxon>
        <taxon>Conoidasida</taxon>
        <taxon>Coccidia</taxon>
        <taxon>Eucoccidiorida</taxon>
        <taxon>Eimeriorina</taxon>
        <taxon>Cryptosporidiidae</taxon>
        <taxon>Cryptosporidium</taxon>
    </lineage>
</organism>
<evidence type="ECO:0000256" key="1">
    <source>
        <dbReference type="ARBA" id="ARBA00001961"/>
    </source>
</evidence>
<keyword evidence="2" id="KW-0479">Metal-binding</keyword>
<accession>A0A1J4MU10</accession>
<gene>
    <name evidence="7" type="ORF">cand_001470</name>
</gene>
<comment type="caution">
    <text evidence="7">The sequence shown here is derived from an EMBL/GenBank/DDBJ whole genome shotgun (WGS) entry which is preliminary data.</text>
</comment>
<keyword evidence="3" id="KW-0223">Dioxygenase</keyword>
<dbReference type="GO" id="GO:0031418">
    <property type="term" value="F:L-ascorbic acid binding"/>
    <property type="evidence" value="ECO:0007669"/>
    <property type="project" value="InterPro"/>
</dbReference>
<keyword evidence="5" id="KW-0408">Iron</keyword>
<dbReference type="InterPro" id="IPR005123">
    <property type="entry name" value="Oxoglu/Fe-dep_dioxygenase_dom"/>
</dbReference>
<dbReference type="PANTHER" id="PTHR10869">
    <property type="entry name" value="PROLYL 4-HYDROXYLASE ALPHA SUBUNIT"/>
    <property type="match status" value="1"/>
</dbReference>
<dbReference type="Pfam" id="PF13640">
    <property type="entry name" value="2OG-FeII_Oxy_3"/>
    <property type="match status" value="1"/>
</dbReference>
<dbReference type="VEuPathDB" id="CryptoDB:cand_001470"/>
<dbReference type="OrthoDB" id="69177at2759"/>
<comment type="cofactor">
    <cofactor evidence="1">
        <name>L-ascorbate</name>
        <dbReference type="ChEBI" id="CHEBI:38290"/>
    </cofactor>
</comment>